<proteinExistence type="predicted"/>
<dbReference type="Proteomes" id="UP001478862">
    <property type="component" value="Unassembled WGS sequence"/>
</dbReference>
<dbReference type="EMBL" id="JBEGDG010000001">
    <property type="protein sequence ID" value="MEQ6353320.1"/>
    <property type="molecule type" value="Genomic_DNA"/>
</dbReference>
<evidence type="ECO:0008006" key="3">
    <source>
        <dbReference type="Google" id="ProtNLM"/>
    </source>
</evidence>
<protein>
    <recommendedName>
        <fullName evidence="3">Phage protein</fullName>
    </recommendedName>
</protein>
<sequence>MQYALKIISIEIDEAESDGEFVNVEDNTEDRKIFRSIGYSDDEIDNFKPYDDESFIDFGFFVWDYPNWFNGEIFYKEDLDD</sequence>
<dbReference type="RefSeq" id="WP_349658098.1">
    <property type="nucleotide sequence ID" value="NZ_JBEGDG010000001.1"/>
</dbReference>
<name>A0ABV1MLC2_9BACI</name>
<evidence type="ECO:0000313" key="2">
    <source>
        <dbReference type="Proteomes" id="UP001478862"/>
    </source>
</evidence>
<gene>
    <name evidence="1" type="ORF">ABNX05_01680</name>
</gene>
<comment type="caution">
    <text evidence="1">The sequence shown here is derived from an EMBL/GenBank/DDBJ whole genome shotgun (WGS) entry which is preliminary data.</text>
</comment>
<accession>A0ABV1MLC2</accession>
<keyword evidence="2" id="KW-1185">Reference proteome</keyword>
<reference evidence="1 2" key="1">
    <citation type="submission" date="2024-06" db="EMBL/GenBank/DDBJ databases">
        <title>Lysinibacillus zambalefons sp. nov., a Novel Firmicute Isolated from the Poon Bato Zambales Hyperalkaline Spring.</title>
        <authorList>
            <person name="Aja J.A."/>
            <person name="Lazaro J.E.H."/>
            <person name="Llorin L.D."/>
            <person name="Lim K.R."/>
            <person name="Teodosio J."/>
            <person name="Dalisay D.S."/>
        </authorList>
    </citation>
    <scope>NUCLEOTIDE SEQUENCE [LARGE SCALE GENOMIC DNA]</scope>
    <source>
        <strain evidence="1 2">M3</strain>
    </source>
</reference>
<evidence type="ECO:0000313" key="1">
    <source>
        <dbReference type="EMBL" id="MEQ6353320.1"/>
    </source>
</evidence>
<organism evidence="1 2">
    <name type="scientific">Lysinibacillus zambalensis</name>
    <dbReference type="NCBI Taxonomy" id="3160866"/>
    <lineage>
        <taxon>Bacteria</taxon>
        <taxon>Bacillati</taxon>
        <taxon>Bacillota</taxon>
        <taxon>Bacilli</taxon>
        <taxon>Bacillales</taxon>
        <taxon>Bacillaceae</taxon>
        <taxon>Lysinibacillus</taxon>
    </lineage>
</organism>